<feature type="signal peptide" evidence="2">
    <location>
        <begin position="1"/>
        <end position="32"/>
    </location>
</feature>
<accession>A0AAD5Z4P6</accession>
<dbReference type="EMBL" id="JAMRDG010000002">
    <property type="protein sequence ID" value="KAJ3686833.1"/>
    <property type="molecule type" value="Genomic_DNA"/>
</dbReference>
<feature type="compositionally biased region" description="Polar residues" evidence="1">
    <location>
        <begin position="80"/>
        <end position="90"/>
    </location>
</feature>
<feature type="chain" id="PRO_5042278278" evidence="2">
    <location>
        <begin position="33"/>
        <end position="96"/>
    </location>
</feature>
<evidence type="ECO:0000256" key="1">
    <source>
        <dbReference type="SAM" id="MobiDB-lite"/>
    </source>
</evidence>
<proteinExistence type="predicted"/>
<dbReference type="AlphaFoldDB" id="A0AAD5Z4P6"/>
<name>A0AAD5Z4P6_9POAL</name>
<keyword evidence="4" id="KW-1185">Reference proteome</keyword>
<evidence type="ECO:0000313" key="3">
    <source>
        <dbReference type="EMBL" id="KAJ3686833.1"/>
    </source>
</evidence>
<feature type="region of interest" description="Disordered" evidence="1">
    <location>
        <begin position="76"/>
        <end position="96"/>
    </location>
</feature>
<evidence type="ECO:0000313" key="4">
    <source>
        <dbReference type="Proteomes" id="UP001210211"/>
    </source>
</evidence>
<keyword evidence="2" id="KW-0732">Signal</keyword>
<sequence>MTFSFNMEMMVSKGSALMFLLFTSLLLTTSFAGGERRLSSNLATQLQSKGEIKTWMRENEETMKMHRRTLRVHANDYGNYESTPSFSKPSSKMIPN</sequence>
<dbReference type="InterPro" id="IPR038974">
    <property type="entry name" value="CIF1/2"/>
</dbReference>
<dbReference type="PANTHER" id="PTHR35290:SF2">
    <property type="entry name" value="PROTEIN CASPARIAN STRIP INTEGRITY FACTOR 1"/>
    <property type="match status" value="1"/>
</dbReference>
<protein>
    <submittedName>
        <fullName evidence="3">Uncharacterized protein</fullName>
    </submittedName>
</protein>
<reference evidence="3 4" key="1">
    <citation type="journal article" date="2022" name="Cell">
        <title>Repeat-based holocentromeres influence genome architecture and karyotype evolution.</title>
        <authorList>
            <person name="Hofstatter P.G."/>
            <person name="Thangavel G."/>
            <person name="Lux T."/>
            <person name="Neumann P."/>
            <person name="Vondrak T."/>
            <person name="Novak P."/>
            <person name="Zhang M."/>
            <person name="Costa L."/>
            <person name="Castellani M."/>
            <person name="Scott A."/>
            <person name="Toegelov H."/>
            <person name="Fuchs J."/>
            <person name="Mata-Sucre Y."/>
            <person name="Dias Y."/>
            <person name="Vanzela A.L.L."/>
            <person name="Huettel B."/>
            <person name="Almeida C.C.S."/>
            <person name="Simkova H."/>
            <person name="Souza G."/>
            <person name="Pedrosa-Harand A."/>
            <person name="Macas J."/>
            <person name="Mayer K.F.X."/>
            <person name="Houben A."/>
            <person name="Marques A."/>
        </authorList>
    </citation>
    <scope>NUCLEOTIDE SEQUENCE [LARGE SCALE GENOMIC DNA]</scope>
    <source>
        <strain evidence="3">RhyTen1mFocal</strain>
    </source>
</reference>
<organism evidence="3 4">
    <name type="scientific">Rhynchospora tenuis</name>
    <dbReference type="NCBI Taxonomy" id="198213"/>
    <lineage>
        <taxon>Eukaryota</taxon>
        <taxon>Viridiplantae</taxon>
        <taxon>Streptophyta</taxon>
        <taxon>Embryophyta</taxon>
        <taxon>Tracheophyta</taxon>
        <taxon>Spermatophyta</taxon>
        <taxon>Magnoliopsida</taxon>
        <taxon>Liliopsida</taxon>
        <taxon>Poales</taxon>
        <taxon>Cyperaceae</taxon>
        <taxon>Cyperoideae</taxon>
        <taxon>Rhynchosporeae</taxon>
        <taxon>Rhynchospora</taxon>
    </lineage>
</organism>
<comment type="caution">
    <text evidence="3">The sequence shown here is derived from an EMBL/GenBank/DDBJ whole genome shotgun (WGS) entry which is preliminary data.</text>
</comment>
<dbReference type="PANTHER" id="PTHR35290">
    <property type="entry name" value="PROTEIN CASPARIAN STRIP INTEGRITY FACTOR 1-RELATED"/>
    <property type="match status" value="1"/>
</dbReference>
<dbReference type="Proteomes" id="UP001210211">
    <property type="component" value="Unassembled WGS sequence"/>
</dbReference>
<evidence type="ECO:0000256" key="2">
    <source>
        <dbReference type="SAM" id="SignalP"/>
    </source>
</evidence>
<gene>
    <name evidence="3" type="ORF">LUZ61_015997</name>
</gene>